<organism evidence="2 3">
    <name type="scientific">Cerrena zonata</name>
    <dbReference type="NCBI Taxonomy" id="2478898"/>
    <lineage>
        <taxon>Eukaryota</taxon>
        <taxon>Fungi</taxon>
        <taxon>Dikarya</taxon>
        <taxon>Basidiomycota</taxon>
        <taxon>Agaricomycotina</taxon>
        <taxon>Agaricomycetes</taxon>
        <taxon>Polyporales</taxon>
        <taxon>Cerrenaceae</taxon>
        <taxon>Cerrena</taxon>
    </lineage>
</organism>
<proteinExistence type="predicted"/>
<dbReference type="Proteomes" id="UP001385951">
    <property type="component" value="Unassembled WGS sequence"/>
</dbReference>
<dbReference type="InterPro" id="IPR036047">
    <property type="entry name" value="F-box-like_dom_sf"/>
</dbReference>
<dbReference type="InterPro" id="IPR001810">
    <property type="entry name" value="F-box_dom"/>
</dbReference>
<protein>
    <recommendedName>
        <fullName evidence="1">F-box domain-containing protein</fullName>
    </recommendedName>
</protein>
<evidence type="ECO:0000313" key="3">
    <source>
        <dbReference type="Proteomes" id="UP001385951"/>
    </source>
</evidence>
<dbReference type="SUPFAM" id="SSF81383">
    <property type="entry name" value="F-box domain"/>
    <property type="match status" value="1"/>
</dbReference>
<gene>
    <name evidence="2" type="ORF">QCA50_002455</name>
</gene>
<evidence type="ECO:0000259" key="1">
    <source>
        <dbReference type="PROSITE" id="PS50181"/>
    </source>
</evidence>
<keyword evidence="3" id="KW-1185">Reference proteome</keyword>
<dbReference type="AlphaFoldDB" id="A0AAW0GPW8"/>
<sequence>MSLATSPSLSTLPAEVIHEIFNFLGLEEPIPLYGRSVYAMSRTNRKFRDLALDYMCYSIELSWPDLHRLLLRNCGGRLDPVVLTRARFLHLTPPTVECRRKDTVPLTLDMLRRTTGLCCFQNLLGLNIAGIETDSDSLEALGNPHLQTLIVRWSVGEEELPDVSNWPLLSTLAVVLEGGHHFISYVEPVVSYHHLTGLYIDEECLGYNIPDYPDEIGWFTQMARRVTFPCLRSFAVLMTVGPFDDIYKFIQRHPTLLEVNVSSINPNLDLSTRGIIKLIEGIVVEWDSDSLEPVESYPHGYEPHHDHIPICEFGFTRVADAAASRDAGETRYLATSLALKQINPNGDPMLSFANIRPFLLMGKERVFSKVETLRLWLKQSNEHTEIPSFSTLMGMIASWLKSWPNLRSFHLSMYINKENDLARPGCIKFNAFSGRSSPHQ</sequence>
<evidence type="ECO:0000313" key="2">
    <source>
        <dbReference type="EMBL" id="KAK7695265.1"/>
    </source>
</evidence>
<feature type="domain" description="F-box" evidence="1">
    <location>
        <begin position="6"/>
        <end position="66"/>
    </location>
</feature>
<dbReference type="PROSITE" id="PS50181">
    <property type="entry name" value="FBOX"/>
    <property type="match status" value="1"/>
</dbReference>
<reference evidence="2 3" key="1">
    <citation type="submission" date="2022-09" db="EMBL/GenBank/DDBJ databases">
        <authorList>
            <person name="Palmer J.M."/>
        </authorList>
    </citation>
    <scope>NUCLEOTIDE SEQUENCE [LARGE SCALE GENOMIC DNA]</scope>
    <source>
        <strain evidence="2 3">DSM 7382</strain>
    </source>
</reference>
<accession>A0AAW0GPW8</accession>
<dbReference type="EMBL" id="JASBNA010000002">
    <property type="protein sequence ID" value="KAK7695265.1"/>
    <property type="molecule type" value="Genomic_DNA"/>
</dbReference>
<comment type="caution">
    <text evidence="2">The sequence shown here is derived from an EMBL/GenBank/DDBJ whole genome shotgun (WGS) entry which is preliminary data.</text>
</comment>
<name>A0AAW0GPW8_9APHY</name>